<dbReference type="Pfam" id="PF04205">
    <property type="entry name" value="FMN_bind"/>
    <property type="match status" value="1"/>
</dbReference>
<protein>
    <submittedName>
        <fullName evidence="3">FMN-binding protein</fullName>
    </submittedName>
</protein>
<dbReference type="InterPro" id="IPR007329">
    <property type="entry name" value="FMN-bd"/>
</dbReference>
<organism evidence="3 4">
    <name type="scientific">Streptacidiphilus cavernicola</name>
    <dbReference type="NCBI Taxonomy" id="3342716"/>
    <lineage>
        <taxon>Bacteria</taxon>
        <taxon>Bacillati</taxon>
        <taxon>Actinomycetota</taxon>
        <taxon>Actinomycetes</taxon>
        <taxon>Kitasatosporales</taxon>
        <taxon>Streptomycetaceae</taxon>
        <taxon>Streptacidiphilus</taxon>
    </lineage>
</organism>
<dbReference type="EMBL" id="JBHEZZ010000010">
    <property type="protein sequence ID" value="MFC1403458.1"/>
    <property type="molecule type" value="Genomic_DNA"/>
</dbReference>
<evidence type="ECO:0000313" key="4">
    <source>
        <dbReference type="Proteomes" id="UP001592528"/>
    </source>
</evidence>
<feature type="compositionally biased region" description="Low complexity" evidence="1">
    <location>
        <begin position="55"/>
        <end position="77"/>
    </location>
</feature>
<dbReference type="RefSeq" id="WP_030255119.1">
    <property type="nucleotide sequence ID" value="NZ_JBHEZZ010000010.1"/>
</dbReference>
<comment type="caution">
    <text evidence="3">The sequence shown here is derived from an EMBL/GenBank/DDBJ whole genome shotgun (WGS) entry which is preliminary data.</text>
</comment>
<sequence length="167" mass="16334">MRRTVLTAGGTALGVVLLLAAKPHHTVAVAVPAVTAPEQDSSGTGSGTGTGAGSSSGSPSGSSPSASSTGGAAKSTGVRTITGGSVDTRWGPVQVKVTFNGSKITAIDVVQEPDGNPRDQEINSQAIPILTQEALAAQSANIDAVSGASYTSEGYIGSLQSALDAAK</sequence>
<reference evidence="3 4" key="1">
    <citation type="submission" date="2024-09" db="EMBL/GenBank/DDBJ databases">
        <authorList>
            <person name="Lee S.D."/>
        </authorList>
    </citation>
    <scope>NUCLEOTIDE SEQUENCE [LARGE SCALE GENOMIC DNA]</scope>
    <source>
        <strain evidence="3 4">N1-5</strain>
    </source>
</reference>
<proteinExistence type="predicted"/>
<dbReference type="SMART" id="SM00900">
    <property type="entry name" value="FMN_bind"/>
    <property type="match status" value="1"/>
</dbReference>
<dbReference type="Gene3D" id="3.90.1010.20">
    <property type="match status" value="1"/>
</dbReference>
<evidence type="ECO:0000259" key="2">
    <source>
        <dbReference type="SMART" id="SM00900"/>
    </source>
</evidence>
<feature type="region of interest" description="Disordered" evidence="1">
    <location>
        <begin position="34"/>
        <end position="88"/>
    </location>
</feature>
<feature type="compositionally biased region" description="Low complexity" evidence="1">
    <location>
        <begin position="34"/>
        <end position="43"/>
    </location>
</feature>
<keyword evidence="4" id="KW-1185">Reference proteome</keyword>
<dbReference type="Proteomes" id="UP001592528">
    <property type="component" value="Unassembled WGS sequence"/>
</dbReference>
<evidence type="ECO:0000256" key="1">
    <source>
        <dbReference type="SAM" id="MobiDB-lite"/>
    </source>
</evidence>
<accession>A0ABV6UPR2</accession>
<feature type="compositionally biased region" description="Gly residues" evidence="1">
    <location>
        <begin position="44"/>
        <end position="54"/>
    </location>
</feature>
<evidence type="ECO:0000313" key="3">
    <source>
        <dbReference type="EMBL" id="MFC1403458.1"/>
    </source>
</evidence>
<name>A0ABV6UPR2_9ACTN</name>
<feature type="domain" description="FMN-binding" evidence="2">
    <location>
        <begin position="88"/>
        <end position="166"/>
    </location>
</feature>
<gene>
    <name evidence="3" type="ORF">ACEZDJ_19395</name>
</gene>